<dbReference type="EMBL" id="SULG01000014">
    <property type="protein sequence ID" value="TLD42742.1"/>
    <property type="molecule type" value="Genomic_DNA"/>
</dbReference>
<comment type="caution">
    <text evidence="1">The sequence shown here is derived from an EMBL/GenBank/DDBJ whole genome shotgun (WGS) entry which is preliminary data.</text>
</comment>
<proteinExistence type="predicted"/>
<evidence type="ECO:0000313" key="2">
    <source>
        <dbReference type="Proteomes" id="UP000319783"/>
    </source>
</evidence>
<accession>A0A533QDK4</accession>
<gene>
    <name evidence="1" type="ORF">JETT_0977</name>
</gene>
<reference evidence="1 2" key="1">
    <citation type="submission" date="2019-04" db="EMBL/GenBank/DDBJ databases">
        <title>Genome of a novel bacterium Candidatus Jettenia ecosi reconstructed from metagenome of an anammox bioreactor.</title>
        <authorList>
            <person name="Mardanov A.V."/>
            <person name="Beletsky A.V."/>
            <person name="Ravin N.V."/>
            <person name="Botchkova E.A."/>
            <person name="Litti Y.V."/>
            <person name="Nozhevnikova A.N."/>
        </authorList>
    </citation>
    <scope>NUCLEOTIDE SEQUENCE [LARGE SCALE GENOMIC DNA]</scope>
    <source>
        <strain evidence="1">J2</strain>
    </source>
</reference>
<dbReference type="Proteomes" id="UP000319783">
    <property type="component" value="Unassembled WGS sequence"/>
</dbReference>
<organism evidence="1 2">
    <name type="scientific">Candidatus Jettenia ecosi</name>
    <dbReference type="NCBI Taxonomy" id="2494326"/>
    <lineage>
        <taxon>Bacteria</taxon>
        <taxon>Pseudomonadati</taxon>
        <taxon>Planctomycetota</taxon>
        <taxon>Candidatus Brocadiia</taxon>
        <taxon>Candidatus Brocadiales</taxon>
        <taxon>Candidatus Brocadiaceae</taxon>
        <taxon>Candidatus Jettenia</taxon>
    </lineage>
</organism>
<protein>
    <submittedName>
        <fullName evidence="1">Uncharacterized protein</fullName>
    </submittedName>
</protein>
<dbReference type="AlphaFoldDB" id="A0A533QDK4"/>
<name>A0A533QDK4_9BACT</name>
<sequence length="46" mass="5432">MYHAEELIEVYTLKDGNFILCNTYHKGDILESPYFKGLKIELKKIL</sequence>
<evidence type="ECO:0000313" key="1">
    <source>
        <dbReference type="EMBL" id="TLD42742.1"/>
    </source>
</evidence>